<comment type="caution">
    <text evidence="3">The sequence shown here is derived from an EMBL/GenBank/DDBJ whole genome shotgun (WGS) entry which is preliminary data.</text>
</comment>
<organism evidence="3 4">
    <name type="scientific">Saccharothrix australiensis</name>
    <dbReference type="NCBI Taxonomy" id="2072"/>
    <lineage>
        <taxon>Bacteria</taxon>
        <taxon>Bacillati</taxon>
        <taxon>Actinomycetota</taxon>
        <taxon>Actinomycetes</taxon>
        <taxon>Pseudonocardiales</taxon>
        <taxon>Pseudonocardiaceae</taxon>
        <taxon>Saccharothrix</taxon>
    </lineage>
</organism>
<reference evidence="3 4" key="1">
    <citation type="submission" date="2018-10" db="EMBL/GenBank/DDBJ databases">
        <title>Sequencing the genomes of 1000 actinobacteria strains.</title>
        <authorList>
            <person name="Klenk H.-P."/>
        </authorList>
    </citation>
    <scope>NUCLEOTIDE SEQUENCE [LARGE SCALE GENOMIC DNA]</scope>
    <source>
        <strain evidence="3 4">DSM 43800</strain>
    </source>
</reference>
<dbReference type="PANTHER" id="PTHR33741:SF5">
    <property type="entry name" value="TRANSMEMBRANE PROTEIN DDB_G0269096-RELATED"/>
    <property type="match status" value="1"/>
</dbReference>
<dbReference type="EMBL" id="RBXO01000001">
    <property type="protein sequence ID" value="RKT53805.1"/>
    <property type="molecule type" value="Genomic_DNA"/>
</dbReference>
<evidence type="ECO:0000313" key="4">
    <source>
        <dbReference type="Proteomes" id="UP000282084"/>
    </source>
</evidence>
<evidence type="ECO:0000259" key="2">
    <source>
        <dbReference type="Pfam" id="PF04982"/>
    </source>
</evidence>
<sequence length="187" mass="19313">MTGRPGTRRRTALYSSANAFLTTAVIGAVALGTGQPLLFPSLGPTAFLLFAQPHLAPASPRNTVLGHLIGVLAGATGLAVFDLWRTAPDLTHVTWARTGAAALALALTCGAMTALAVPHPPAGATTLIVSLGLLRTPAHLAILMVGVIGLTTLGYLVNRLAGVPYPIWRPVAATPDDRRPEPHRADA</sequence>
<keyword evidence="4" id="KW-1185">Reference proteome</keyword>
<gene>
    <name evidence="3" type="ORF">C8E97_2387</name>
</gene>
<keyword evidence="1" id="KW-0472">Membrane</keyword>
<evidence type="ECO:0000256" key="1">
    <source>
        <dbReference type="SAM" id="Phobius"/>
    </source>
</evidence>
<evidence type="ECO:0000313" key="3">
    <source>
        <dbReference type="EMBL" id="RKT53805.1"/>
    </source>
</evidence>
<dbReference type="InterPro" id="IPR007065">
    <property type="entry name" value="HPP"/>
</dbReference>
<feature type="transmembrane region" description="Helical" evidence="1">
    <location>
        <begin position="96"/>
        <end position="117"/>
    </location>
</feature>
<feature type="transmembrane region" description="Helical" evidence="1">
    <location>
        <begin position="64"/>
        <end position="84"/>
    </location>
</feature>
<dbReference type="InterPro" id="IPR058581">
    <property type="entry name" value="TM_HPP"/>
</dbReference>
<dbReference type="Pfam" id="PF04982">
    <property type="entry name" value="TM_HPP"/>
    <property type="match status" value="1"/>
</dbReference>
<dbReference type="RefSeq" id="WP_121004557.1">
    <property type="nucleotide sequence ID" value="NZ_RBXO01000001.1"/>
</dbReference>
<dbReference type="Proteomes" id="UP000282084">
    <property type="component" value="Unassembled WGS sequence"/>
</dbReference>
<keyword evidence="1" id="KW-1133">Transmembrane helix</keyword>
<dbReference type="PANTHER" id="PTHR33741">
    <property type="entry name" value="TRANSMEMBRANE PROTEIN DDB_G0269096-RELATED"/>
    <property type="match status" value="1"/>
</dbReference>
<feature type="transmembrane region" description="Helical" evidence="1">
    <location>
        <begin position="12"/>
        <end position="32"/>
    </location>
</feature>
<name>A0A495VZJ5_9PSEU</name>
<protein>
    <submittedName>
        <fullName evidence="3">HPP family protein</fullName>
    </submittedName>
</protein>
<dbReference type="AlphaFoldDB" id="A0A495VZJ5"/>
<keyword evidence="1" id="KW-0812">Transmembrane</keyword>
<feature type="transmembrane region" description="Helical" evidence="1">
    <location>
        <begin position="137"/>
        <end position="157"/>
    </location>
</feature>
<feature type="domain" description="HPP transmembrane region" evidence="2">
    <location>
        <begin position="8"/>
        <end position="166"/>
    </location>
</feature>
<dbReference type="OrthoDB" id="9811720at2"/>
<accession>A0A495VZJ5</accession>
<proteinExistence type="predicted"/>